<evidence type="ECO:0000313" key="2">
    <source>
        <dbReference type="EMBL" id="VCX41382.1"/>
    </source>
</evidence>
<dbReference type="Proteomes" id="UP000269945">
    <property type="component" value="Unassembled WGS sequence"/>
</dbReference>
<evidence type="ECO:0000256" key="1">
    <source>
        <dbReference type="SAM" id="MobiDB-lite"/>
    </source>
</evidence>
<dbReference type="EMBL" id="CYRY02045858">
    <property type="protein sequence ID" value="VCX41382.1"/>
    <property type="molecule type" value="Genomic_DNA"/>
</dbReference>
<proteinExistence type="predicted"/>
<feature type="region of interest" description="Disordered" evidence="1">
    <location>
        <begin position="1"/>
        <end position="20"/>
    </location>
</feature>
<protein>
    <submittedName>
        <fullName evidence="2">Uncharacterized protein</fullName>
    </submittedName>
</protein>
<organism evidence="2 3">
    <name type="scientific">Gulo gulo</name>
    <name type="common">Wolverine</name>
    <name type="synonym">Gluton</name>
    <dbReference type="NCBI Taxonomy" id="48420"/>
    <lineage>
        <taxon>Eukaryota</taxon>
        <taxon>Metazoa</taxon>
        <taxon>Chordata</taxon>
        <taxon>Craniata</taxon>
        <taxon>Vertebrata</taxon>
        <taxon>Euteleostomi</taxon>
        <taxon>Mammalia</taxon>
        <taxon>Eutheria</taxon>
        <taxon>Laurasiatheria</taxon>
        <taxon>Carnivora</taxon>
        <taxon>Caniformia</taxon>
        <taxon>Musteloidea</taxon>
        <taxon>Mustelidae</taxon>
        <taxon>Guloninae</taxon>
        <taxon>Gulo</taxon>
    </lineage>
</organism>
<reference evidence="2 3" key="1">
    <citation type="submission" date="2018-10" db="EMBL/GenBank/DDBJ databases">
        <authorList>
            <person name="Ekblom R."/>
            <person name="Jareborg N."/>
        </authorList>
    </citation>
    <scope>NUCLEOTIDE SEQUENCE [LARGE SCALE GENOMIC DNA]</scope>
    <source>
        <tissue evidence="2">Muscle</tissue>
    </source>
</reference>
<feature type="region of interest" description="Disordered" evidence="1">
    <location>
        <begin position="30"/>
        <end position="59"/>
    </location>
</feature>
<comment type="caution">
    <text evidence="2">The sequence shown here is derived from an EMBL/GenBank/DDBJ whole genome shotgun (WGS) entry which is preliminary data.</text>
</comment>
<evidence type="ECO:0000313" key="3">
    <source>
        <dbReference type="Proteomes" id="UP000269945"/>
    </source>
</evidence>
<gene>
    <name evidence="2" type="ORF">BN2614_LOCUS1</name>
</gene>
<accession>A0A9X9MBL8</accession>
<sequence length="59" mass="6484">MRSACLPSETSPLVYSDDGPLAQIRRSTMKNEMVHSSFHPPRRKVGPSSPPTASAELKF</sequence>
<dbReference type="AlphaFoldDB" id="A0A9X9MBL8"/>
<keyword evidence="3" id="KW-1185">Reference proteome</keyword>
<name>A0A9X9MBL8_GULGU</name>